<dbReference type="EMBL" id="GBXM01010991">
    <property type="protein sequence ID" value="JAH97586.1"/>
    <property type="molecule type" value="Transcribed_RNA"/>
</dbReference>
<evidence type="ECO:0000313" key="1">
    <source>
        <dbReference type="EMBL" id="JAH97586.1"/>
    </source>
</evidence>
<reference evidence="1" key="1">
    <citation type="submission" date="2014-11" db="EMBL/GenBank/DDBJ databases">
        <authorList>
            <person name="Amaro Gonzalez C."/>
        </authorList>
    </citation>
    <scope>NUCLEOTIDE SEQUENCE</scope>
</reference>
<protein>
    <submittedName>
        <fullName evidence="1">Uncharacterized protein</fullName>
    </submittedName>
</protein>
<organism evidence="1">
    <name type="scientific">Anguilla anguilla</name>
    <name type="common">European freshwater eel</name>
    <name type="synonym">Muraena anguilla</name>
    <dbReference type="NCBI Taxonomy" id="7936"/>
    <lineage>
        <taxon>Eukaryota</taxon>
        <taxon>Metazoa</taxon>
        <taxon>Chordata</taxon>
        <taxon>Craniata</taxon>
        <taxon>Vertebrata</taxon>
        <taxon>Euteleostomi</taxon>
        <taxon>Actinopterygii</taxon>
        <taxon>Neopterygii</taxon>
        <taxon>Teleostei</taxon>
        <taxon>Anguilliformes</taxon>
        <taxon>Anguillidae</taxon>
        <taxon>Anguilla</taxon>
    </lineage>
</organism>
<dbReference type="AlphaFoldDB" id="A0A0E9X539"/>
<name>A0A0E9X539_ANGAN</name>
<proteinExistence type="predicted"/>
<sequence length="86" mass="9557">MRKFSVMVQRYCTVQQGGTLPIRLCGVKFILLVDHVGSHNLHTQSLAATRTVDDGASSLSQYNLSGIHPFKVKDKVSGKRLQNKMN</sequence>
<accession>A0A0E9X539</accession>
<reference evidence="1" key="2">
    <citation type="journal article" date="2015" name="Fish Shellfish Immunol.">
        <title>Early steps in the European eel (Anguilla anguilla)-Vibrio vulnificus interaction in the gills: Role of the RtxA13 toxin.</title>
        <authorList>
            <person name="Callol A."/>
            <person name="Pajuelo D."/>
            <person name="Ebbesson L."/>
            <person name="Teles M."/>
            <person name="MacKenzie S."/>
            <person name="Amaro C."/>
        </authorList>
    </citation>
    <scope>NUCLEOTIDE SEQUENCE</scope>
</reference>